<dbReference type="FunFam" id="1.20.1250.20:FF:000064">
    <property type="entry name" value="MFS allantoate transporter"/>
    <property type="match status" value="1"/>
</dbReference>
<organism evidence="9 10">
    <name type="scientific">Kwoniella newhampshirensis</name>
    <dbReference type="NCBI Taxonomy" id="1651941"/>
    <lineage>
        <taxon>Eukaryota</taxon>
        <taxon>Fungi</taxon>
        <taxon>Dikarya</taxon>
        <taxon>Basidiomycota</taxon>
        <taxon>Agaricomycotina</taxon>
        <taxon>Tremellomycetes</taxon>
        <taxon>Tremellales</taxon>
        <taxon>Cryptococcaceae</taxon>
        <taxon>Kwoniella</taxon>
    </lineage>
</organism>
<evidence type="ECO:0000256" key="5">
    <source>
        <dbReference type="ARBA" id="ARBA00023136"/>
    </source>
</evidence>
<dbReference type="AlphaFoldDB" id="A0AAW0YXU1"/>
<feature type="region of interest" description="Disordered" evidence="7">
    <location>
        <begin position="1"/>
        <end position="22"/>
    </location>
</feature>
<feature type="transmembrane region" description="Helical" evidence="8">
    <location>
        <begin position="172"/>
        <end position="193"/>
    </location>
</feature>
<dbReference type="InterPro" id="IPR011701">
    <property type="entry name" value="MFS"/>
</dbReference>
<proteinExistence type="inferred from homology"/>
<dbReference type="EMBL" id="JBCAWK010000007">
    <property type="protein sequence ID" value="KAK8853048.1"/>
    <property type="molecule type" value="Genomic_DNA"/>
</dbReference>
<dbReference type="PANTHER" id="PTHR43791">
    <property type="entry name" value="PERMEASE-RELATED"/>
    <property type="match status" value="1"/>
</dbReference>
<name>A0AAW0YXU1_9TREE</name>
<comment type="caution">
    <text evidence="9">The sequence shown here is derived from an EMBL/GenBank/DDBJ whole genome shotgun (WGS) entry which is preliminary data.</text>
</comment>
<reference evidence="9 10" key="1">
    <citation type="journal article" date="2024" name="bioRxiv">
        <title>Comparative genomics of Cryptococcus and Kwoniella reveals pathogenesis evolution and contrasting karyotype dynamics via intercentromeric recombination or chromosome fusion.</title>
        <authorList>
            <person name="Coelho M.A."/>
            <person name="David-Palma M."/>
            <person name="Shea T."/>
            <person name="Bowers K."/>
            <person name="McGinley-Smith S."/>
            <person name="Mohammad A.W."/>
            <person name="Gnirke A."/>
            <person name="Yurkov A.M."/>
            <person name="Nowrousian M."/>
            <person name="Sun S."/>
            <person name="Cuomo C.A."/>
            <person name="Heitman J."/>
        </authorList>
    </citation>
    <scope>NUCLEOTIDE SEQUENCE [LARGE SCALE GENOMIC DNA]</scope>
    <source>
        <strain evidence="9 10">CBS 13917</strain>
    </source>
</reference>
<keyword evidence="2" id="KW-0813">Transport</keyword>
<dbReference type="Proteomes" id="UP001388673">
    <property type="component" value="Unassembled WGS sequence"/>
</dbReference>
<keyword evidence="10" id="KW-1185">Reference proteome</keyword>
<dbReference type="RefSeq" id="XP_066802234.1">
    <property type="nucleotide sequence ID" value="XM_066946855.1"/>
</dbReference>
<protein>
    <recommendedName>
        <fullName evidence="11">Major facilitator superfamily (MFS) profile domain-containing protein</fullName>
    </recommendedName>
</protein>
<feature type="transmembrane region" description="Helical" evidence="8">
    <location>
        <begin position="341"/>
        <end position="364"/>
    </location>
</feature>
<dbReference type="SUPFAM" id="SSF103473">
    <property type="entry name" value="MFS general substrate transporter"/>
    <property type="match status" value="1"/>
</dbReference>
<feature type="transmembrane region" description="Helical" evidence="8">
    <location>
        <begin position="400"/>
        <end position="419"/>
    </location>
</feature>
<dbReference type="GO" id="GO:0016020">
    <property type="term" value="C:membrane"/>
    <property type="evidence" value="ECO:0007669"/>
    <property type="project" value="UniProtKB-SubCell"/>
</dbReference>
<feature type="transmembrane region" description="Helical" evidence="8">
    <location>
        <begin position="205"/>
        <end position="224"/>
    </location>
</feature>
<dbReference type="Pfam" id="PF07690">
    <property type="entry name" value="MFS_1"/>
    <property type="match status" value="1"/>
</dbReference>
<dbReference type="GO" id="GO:0022857">
    <property type="term" value="F:transmembrane transporter activity"/>
    <property type="evidence" value="ECO:0007669"/>
    <property type="project" value="InterPro"/>
</dbReference>
<dbReference type="PANTHER" id="PTHR43791:SF59">
    <property type="entry name" value="TRANSPORTER, PUTATIVE (AFU_ORTHOLOGUE AFUA_1G06550)-RELATED"/>
    <property type="match status" value="1"/>
</dbReference>
<evidence type="ECO:0008006" key="11">
    <source>
        <dbReference type="Google" id="ProtNLM"/>
    </source>
</evidence>
<feature type="transmembrane region" description="Helical" evidence="8">
    <location>
        <begin position="305"/>
        <end position="329"/>
    </location>
</feature>
<dbReference type="Gene3D" id="1.20.1250.20">
    <property type="entry name" value="MFS general substrate transporter like domains"/>
    <property type="match status" value="1"/>
</dbReference>
<evidence type="ECO:0000256" key="3">
    <source>
        <dbReference type="ARBA" id="ARBA00022692"/>
    </source>
</evidence>
<comment type="subcellular location">
    <subcellularLocation>
        <location evidence="1">Membrane</location>
        <topology evidence="1">Multi-pass membrane protein</topology>
    </subcellularLocation>
</comment>
<evidence type="ECO:0000256" key="4">
    <source>
        <dbReference type="ARBA" id="ARBA00022989"/>
    </source>
</evidence>
<keyword evidence="4 8" id="KW-1133">Transmembrane helix</keyword>
<feature type="transmembrane region" description="Helical" evidence="8">
    <location>
        <begin position="113"/>
        <end position="134"/>
    </location>
</feature>
<accession>A0AAW0YXU1</accession>
<evidence type="ECO:0000256" key="7">
    <source>
        <dbReference type="SAM" id="MobiDB-lite"/>
    </source>
</evidence>
<feature type="transmembrane region" description="Helical" evidence="8">
    <location>
        <begin position="236"/>
        <end position="256"/>
    </location>
</feature>
<evidence type="ECO:0000313" key="9">
    <source>
        <dbReference type="EMBL" id="KAK8853048.1"/>
    </source>
</evidence>
<keyword evidence="3 8" id="KW-0812">Transmembrane</keyword>
<evidence type="ECO:0000256" key="2">
    <source>
        <dbReference type="ARBA" id="ARBA00022448"/>
    </source>
</evidence>
<comment type="similarity">
    <text evidence="6">Belongs to the major facilitator superfamily. Allantoate permease family.</text>
</comment>
<evidence type="ECO:0000256" key="6">
    <source>
        <dbReference type="ARBA" id="ARBA00037968"/>
    </source>
</evidence>
<dbReference type="KEGG" id="kne:92181007"/>
<dbReference type="GeneID" id="92181007"/>
<sequence length="555" mass="62072">MSDQEVKSIDLPNNRQNEPTGDIMSIISEEKGRKITPDVQHLDAAAVFLALHGGDQRTAITPEESARVRWKIDIRLLPLMALMYFLQQMDKSAVSFASVFGLQKDAHLHGDQYAWLTTILYIAALVGQPASAYALTKLPIHRWISGNFIGWATCQILMAACKDFKGLIALRFFLGLFEASIAPCMMITVSMWWTRREQPFRANWWYLFNGFAGIFGSLLTWGVGHAKHTGMHPYQLIFLVIGVISFAFAIPCIFIWPESPIKNKFLNEDEKRIALERVRYNQTGTQGREFKWQQVWETFTDLKTLLIVGMVLPHAITAGGVSAFGPLILKSFGFDQFHTILFNMIPGAIQIVLGFLTSFIMMWTKTKAPMLFFVNAVTLAGAVALWIIPRGEGYTSRLLGAYMLLQFSGSVAPLTFAWANANTAGGTKKSVLASVEWGAVCVGNAIGPQLFTANSGPYYFDGLRDNIISMSVTEGCVVAMIVYVWFLNRRNKKRRQARGMSGEIVDYSLEAESKWAGLRAKQVAIDQAEGMLQAHGQKAFLDLTDLENDEFIYSY</sequence>
<feature type="transmembrane region" description="Helical" evidence="8">
    <location>
        <begin position="370"/>
        <end position="388"/>
    </location>
</feature>
<feature type="transmembrane region" description="Helical" evidence="8">
    <location>
        <begin position="467"/>
        <end position="488"/>
    </location>
</feature>
<gene>
    <name evidence="9" type="ORF">IAR55_003749</name>
</gene>
<dbReference type="InterPro" id="IPR036259">
    <property type="entry name" value="MFS_trans_sf"/>
</dbReference>
<evidence type="ECO:0000256" key="1">
    <source>
        <dbReference type="ARBA" id="ARBA00004141"/>
    </source>
</evidence>
<evidence type="ECO:0000313" key="10">
    <source>
        <dbReference type="Proteomes" id="UP001388673"/>
    </source>
</evidence>
<evidence type="ECO:0000256" key="8">
    <source>
        <dbReference type="SAM" id="Phobius"/>
    </source>
</evidence>
<keyword evidence="5 8" id="KW-0472">Membrane</keyword>